<dbReference type="EMBL" id="QLMC01000006">
    <property type="protein sequence ID" value="RAJ93049.1"/>
    <property type="molecule type" value="Genomic_DNA"/>
</dbReference>
<evidence type="ECO:0000313" key="2">
    <source>
        <dbReference type="Proteomes" id="UP000248790"/>
    </source>
</evidence>
<name>A0A327WM86_LARAB</name>
<reference evidence="1 2" key="1">
    <citation type="submission" date="2018-06" db="EMBL/GenBank/DDBJ databases">
        <title>Genomic Encyclopedia of Archaeal and Bacterial Type Strains, Phase II (KMG-II): from individual species to whole genera.</title>
        <authorList>
            <person name="Goeker M."/>
        </authorList>
    </citation>
    <scope>NUCLEOTIDE SEQUENCE [LARGE SCALE GENOMIC DNA]</scope>
    <source>
        <strain evidence="1 2">DSM 21851</strain>
    </source>
</reference>
<sequence length="40" mass="4418">MKEGFIALLPKLYDDRPAYVYSKRSVKADSEATANGIVSI</sequence>
<proteinExistence type="predicted"/>
<accession>A0A327WM86</accession>
<organism evidence="1 2">
    <name type="scientific">Larkinella arboricola</name>
    <dbReference type="NCBI Taxonomy" id="643671"/>
    <lineage>
        <taxon>Bacteria</taxon>
        <taxon>Pseudomonadati</taxon>
        <taxon>Bacteroidota</taxon>
        <taxon>Cytophagia</taxon>
        <taxon>Cytophagales</taxon>
        <taxon>Spirosomataceae</taxon>
        <taxon>Larkinella</taxon>
    </lineage>
</organism>
<evidence type="ECO:0000313" key="1">
    <source>
        <dbReference type="EMBL" id="RAJ93049.1"/>
    </source>
</evidence>
<protein>
    <submittedName>
        <fullName evidence="1">Uncharacterized protein</fullName>
    </submittedName>
</protein>
<gene>
    <name evidence="1" type="ORF">LX87_04561</name>
</gene>
<comment type="caution">
    <text evidence="1">The sequence shown here is derived from an EMBL/GenBank/DDBJ whole genome shotgun (WGS) entry which is preliminary data.</text>
</comment>
<dbReference type="AlphaFoldDB" id="A0A327WM86"/>
<dbReference type="Proteomes" id="UP000248790">
    <property type="component" value="Unassembled WGS sequence"/>
</dbReference>
<keyword evidence="2" id="KW-1185">Reference proteome</keyword>